<dbReference type="Proteomes" id="UP001526430">
    <property type="component" value="Unassembled WGS sequence"/>
</dbReference>
<sequence>MSALALLTARLFGRKIGTDEMGNVYYESRRVVPTYNRTRRFAVYAKGVDSSSVPAEWHAWLHHMTAGPIPRPNYPWLKPHQVNLTGTPLAYRPKGHDYAGGLRRPTGGDYEAWTPGS</sequence>
<keyword evidence="3" id="KW-1185">Reference proteome</keyword>
<reference evidence="2 3" key="1">
    <citation type="submission" date="2022-10" db="EMBL/GenBank/DDBJ databases">
        <title>Roseococcus glaciei nov., sp. nov., isolated from glacier.</title>
        <authorList>
            <person name="Liu Q."/>
            <person name="Xin Y.-H."/>
        </authorList>
    </citation>
    <scope>NUCLEOTIDE SEQUENCE [LARGE SCALE GENOMIC DNA]</scope>
    <source>
        <strain evidence="2 3">MDT2-1-1</strain>
    </source>
</reference>
<organism evidence="2 3">
    <name type="scientific">Sabulicella glaciei</name>
    <dbReference type="NCBI Taxonomy" id="2984948"/>
    <lineage>
        <taxon>Bacteria</taxon>
        <taxon>Pseudomonadati</taxon>
        <taxon>Pseudomonadota</taxon>
        <taxon>Alphaproteobacteria</taxon>
        <taxon>Acetobacterales</taxon>
        <taxon>Acetobacteraceae</taxon>
        <taxon>Sabulicella</taxon>
    </lineage>
</organism>
<evidence type="ECO:0000313" key="2">
    <source>
        <dbReference type="EMBL" id="MCW8087155.1"/>
    </source>
</evidence>
<dbReference type="PANTHER" id="PTHR12910:SF2">
    <property type="entry name" value="NADH DEHYDROGENASE [UBIQUINONE] 1 ALPHA SUBCOMPLEX SUBUNIT 12"/>
    <property type="match status" value="1"/>
</dbReference>
<name>A0ABT3NYG3_9PROT</name>
<protein>
    <submittedName>
        <fullName evidence="2">NADH-ubiquinone oxidoreductase subunit NDUFA12 family protein</fullName>
    </submittedName>
</protein>
<accession>A0ABT3NYG3</accession>
<proteinExistence type="predicted"/>
<dbReference type="InterPro" id="IPR007763">
    <property type="entry name" value="NDUFA12"/>
</dbReference>
<evidence type="ECO:0000313" key="3">
    <source>
        <dbReference type="Proteomes" id="UP001526430"/>
    </source>
</evidence>
<dbReference type="RefSeq" id="WP_301591319.1">
    <property type="nucleotide sequence ID" value="NZ_JAPFQI010000014.1"/>
</dbReference>
<gene>
    <name evidence="2" type="ORF">OF850_16095</name>
</gene>
<comment type="caution">
    <text evidence="2">The sequence shown here is derived from an EMBL/GenBank/DDBJ whole genome shotgun (WGS) entry which is preliminary data.</text>
</comment>
<dbReference type="EMBL" id="JAPFQI010000014">
    <property type="protein sequence ID" value="MCW8087155.1"/>
    <property type="molecule type" value="Genomic_DNA"/>
</dbReference>
<dbReference type="Pfam" id="PF05071">
    <property type="entry name" value="NDUFA12"/>
    <property type="match status" value="1"/>
</dbReference>
<dbReference type="PANTHER" id="PTHR12910">
    <property type="entry name" value="NADH-UBIQUINONE OXIDOREDUCTASE SUBUNIT B17.2"/>
    <property type="match status" value="1"/>
</dbReference>
<evidence type="ECO:0000256" key="1">
    <source>
        <dbReference type="SAM" id="MobiDB-lite"/>
    </source>
</evidence>
<feature type="region of interest" description="Disordered" evidence="1">
    <location>
        <begin position="95"/>
        <end position="117"/>
    </location>
</feature>